<reference evidence="2 3" key="1">
    <citation type="journal article" date="2012" name="J. Bacteriol.">
        <title>Complete Genome Sequence of Flavobacterium indicum GPSTA100-9T, Isolated from Warm Spring Water.</title>
        <authorList>
            <person name="Barbier P."/>
            <person name="Houel A."/>
            <person name="Loux V."/>
            <person name="Poulain J."/>
            <person name="Bernardet J.F."/>
            <person name="Touchon M."/>
            <person name="Duchaud E."/>
        </authorList>
    </citation>
    <scope>NUCLEOTIDE SEQUENCE [LARGE SCALE GENOMIC DNA]</scope>
    <source>
        <strain evidence="3">DSM 17447 / CIP 109464 / GPTSA100-9</strain>
    </source>
</reference>
<reference evidence="3" key="2">
    <citation type="submission" date="2012-03" db="EMBL/GenBank/DDBJ databases">
        <title>Complete genome sequence of Flavobacterium indicum GPTSA100-9T, isolated from warm spring water.</title>
        <authorList>
            <person name="Barbier P."/>
            <person name="Houel A."/>
            <person name="Loux V."/>
            <person name="Poulain J."/>
            <person name="Bernardet J.-F."/>
            <person name="Touchon M."/>
            <person name="Duchaud E."/>
        </authorList>
    </citation>
    <scope>NUCLEOTIDE SEQUENCE [LARGE SCALE GENOMIC DNA]</scope>
    <source>
        <strain evidence="3">DSM 17447 / CIP 109464 / GPTSA100-9</strain>
    </source>
</reference>
<accession>H8XVF5</accession>
<evidence type="ECO:0008006" key="4">
    <source>
        <dbReference type="Google" id="ProtNLM"/>
    </source>
</evidence>
<dbReference type="RefSeq" id="WP_014388252.1">
    <property type="nucleotide sequence ID" value="NC_017025.1"/>
</dbReference>
<proteinExistence type="predicted"/>
<dbReference type="OrthoDB" id="1391397at2"/>
<evidence type="ECO:0000313" key="2">
    <source>
        <dbReference type="EMBL" id="CCG53125.1"/>
    </source>
</evidence>
<dbReference type="HOGENOM" id="CLU_265254_0_0_10"/>
<sequence>MKLKTTLLLIFVCCFFSKSWSQLTINNTLYTPTQLVNGVLVPTGSGTTISNVQFSGVYNNTGRYQVGYFTTAGPTLTQMGFTSGVVLTTGTTSTIPLTLGADPGATQMATAYTSCTPGEIRQGGTCPTVSNDLDILAGAQNFFNAAILEFDFVPVQNAVTFRYIFGSEEYNDSSTSAGDINYNCSSYNDKFGFLISGPGIAGGQGYTNNARNIARLANGAEVSINSVNDGVVGSSASPQNASYCVAANGAWVQNTPTPEFLGTINGTQLNGNTRILSATQTGLTPGQTYHIRLIITDVNDATYDSVVYLEAGSFTTELTCNAGPDQSLCNVTSTSLAATSPATGTWSVVSGTGTFSNVNSPTATVSGLSLGANTFRWTASDLSCFDEVTITVLATPAVPTINTVAATCSAAGSSSIANYVVGQTYVFTPAGPTVGAGGAISGMITGTSYTVTASNGSCTSASSASFSNAAQLATPAVPTINTVAATCSAAGSSSIANYVAGQTYVFTPVGPTVGAGGAITSMITGTSYTVTASNGSCTSASSVPFSNAAQLATPAVPTINTVAATCSAAGSSSIANYVAGQTYVFTPAGPIVGAGGAISGMITGTSYTVTASNGSCTSASSASFSNAAQLATPAVPTINSVAATCSAAGSSSIANYVVGQTYVFTPAGPTVGAGGAISGMITGTSYTVTASNGSCTSASSVPFSNAAQLATPAVPTINTVAATCSAAGSSSIANYVVGQTYVFTPVGPTVGAGGAISGMITGTSYTVTASNGSCTSTSSVPFSNAAQLATPAVPTINTVAATCSAAGSSSIANYVVGQTYVFTPVGPTVGAGGAISGMITGTSYTVTASNGSCTSTSSVPFSNAAQLATPAVPTINTVAATCSSAGSSSIANYVVGQTYVFTPVGPTVGAGGAISGMIAGTSYTVTASNGSCTSTSSVPFSNAAQLATPAVPTINTVAATCSAAGSSSIANYVVGQTYVFTPVGPTVGAGGAISGMITGTSYTVTASNGSCTSTSSVPFSNAAQLATPAVPTINTVAATCSAAGSSSIANYVVGQTYVFTPVGPTVGAGGAISGMITGTSYTVTASNGSCTSTSSVPFSNAAQLATPAVPTINTVAATCSSAGSSSIANYVVGQTYVFTPVGPTVGAGGAISGMITGTSYTVTASNGSCTSASSASFSNAAQLATPAVPTINTVAATCSAAGSSSIANYVAGQTYVFTPVGPTVGAGGAISGMITGTSYIVTASNGSCTSASSASFSNAAQLALPATPTATVTVQPTCANPTGTIVVTNPIGANFEYSLNGGAFQSSTTFDNLTPGTYTIEVINTSTTCVSNVSVVYTISAVPSLPTITIDAGCEDEKYILNANTSASNATYTWYDSLNNVIGNQATLQVTEEGSYEVEVNVNGCVNSMQILVDDINCIIPKGVSPNDDGKNDFWDLSNLNVEKAEIFNRYGTLVYQKLNYLNEWNGQSDQGHQLPTATYYYVIFFKNGKTKTGWVYLNRQN</sequence>
<dbReference type="InterPro" id="IPR026341">
    <property type="entry name" value="T9SS_type_B"/>
</dbReference>
<dbReference type="Pfam" id="PF13585">
    <property type="entry name" value="CHU_C"/>
    <property type="match status" value="1"/>
</dbReference>
<dbReference type="PATRIC" id="fig|1094466.5.peg.1140"/>
<dbReference type="InterPro" id="IPR013783">
    <property type="entry name" value="Ig-like_fold"/>
</dbReference>
<dbReference type="Proteomes" id="UP000007599">
    <property type="component" value="Chromosome I"/>
</dbReference>
<evidence type="ECO:0000256" key="1">
    <source>
        <dbReference type="SAM" id="SignalP"/>
    </source>
</evidence>
<dbReference type="eggNOG" id="COG3209">
    <property type="taxonomic scope" value="Bacteria"/>
</dbReference>
<organism evidence="2 3">
    <name type="scientific">Flavobacterium indicum (strain DSM 17447 / CIP 109464 / GPTSA100-9)</name>
    <dbReference type="NCBI Taxonomy" id="1094466"/>
    <lineage>
        <taxon>Bacteria</taxon>
        <taxon>Pseudomonadati</taxon>
        <taxon>Bacteroidota</taxon>
        <taxon>Flavobacteriia</taxon>
        <taxon>Flavobacteriales</taxon>
        <taxon>Flavobacteriaceae</taxon>
        <taxon>Flavobacterium</taxon>
    </lineage>
</organism>
<name>H8XVF5_FLAIG</name>
<evidence type="ECO:0000313" key="3">
    <source>
        <dbReference type="Proteomes" id="UP000007599"/>
    </source>
</evidence>
<dbReference type="NCBIfam" id="NF038133">
    <property type="entry name" value="choice_anch_L"/>
    <property type="match status" value="1"/>
</dbReference>
<gene>
    <name evidence="2" type="ordered locus">KQS_05805</name>
</gene>
<protein>
    <recommendedName>
        <fullName evidence="4">Gliding motility-associated C-terminal domain-containing protein</fullName>
    </recommendedName>
</protein>
<dbReference type="KEGG" id="fin:KQS_05805"/>
<dbReference type="EMBL" id="HE774682">
    <property type="protein sequence ID" value="CCG53125.1"/>
    <property type="molecule type" value="Genomic_DNA"/>
</dbReference>
<keyword evidence="1" id="KW-0732">Signal</keyword>
<dbReference type="Gene3D" id="2.60.40.10">
    <property type="entry name" value="Immunoglobulins"/>
    <property type="match status" value="1"/>
</dbReference>
<keyword evidence="3" id="KW-1185">Reference proteome</keyword>
<feature type="signal peptide" evidence="1">
    <location>
        <begin position="1"/>
        <end position="21"/>
    </location>
</feature>
<dbReference type="eggNOG" id="COG3210">
    <property type="taxonomic scope" value="Bacteria"/>
</dbReference>
<dbReference type="eggNOG" id="COG3291">
    <property type="taxonomic scope" value="Bacteria"/>
</dbReference>
<dbReference type="NCBIfam" id="TIGR04131">
    <property type="entry name" value="Bac_Flav_CTERM"/>
    <property type="match status" value="1"/>
</dbReference>
<dbReference type="STRING" id="1094466.KQS_05805"/>
<dbReference type="InterPro" id="IPR049804">
    <property type="entry name" value="Choice_anch_L"/>
</dbReference>
<feature type="chain" id="PRO_5003616909" description="Gliding motility-associated C-terminal domain-containing protein" evidence="1">
    <location>
        <begin position="22"/>
        <end position="1502"/>
    </location>
</feature>